<evidence type="ECO:0000256" key="3">
    <source>
        <dbReference type="ARBA" id="ARBA00022989"/>
    </source>
</evidence>
<evidence type="ECO:0000313" key="7">
    <source>
        <dbReference type="Proteomes" id="UP000266188"/>
    </source>
</evidence>
<dbReference type="PANTHER" id="PTHR23501">
    <property type="entry name" value="MAJOR FACILITATOR SUPERFAMILY"/>
    <property type="match status" value="1"/>
</dbReference>
<dbReference type="GO" id="GO:0022857">
    <property type="term" value="F:transmembrane transporter activity"/>
    <property type="evidence" value="ECO:0007669"/>
    <property type="project" value="TreeGrafter"/>
</dbReference>
<keyword evidence="2 5" id="KW-0812">Transmembrane</keyword>
<reference evidence="7" key="1">
    <citation type="submission" date="2017-02" db="EMBL/GenBank/DDBJ databases">
        <authorList>
            <person name="Tafer H."/>
            <person name="Lopandic K."/>
        </authorList>
    </citation>
    <scope>NUCLEOTIDE SEQUENCE [LARGE SCALE GENOMIC DNA]</scope>
    <source>
        <strain evidence="7">CBS 366.77</strain>
    </source>
</reference>
<evidence type="ECO:0000256" key="1">
    <source>
        <dbReference type="ARBA" id="ARBA00004141"/>
    </source>
</evidence>
<feature type="transmembrane region" description="Helical" evidence="5">
    <location>
        <begin position="44"/>
        <end position="62"/>
    </location>
</feature>
<keyword evidence="7" id="KW-1185">Reference proteome</keyword>
<name>A0A3A2ZGC4_9EURO</name>
<dbReference type="GO" id="GO:0005886">
    <property type="term" value="C:plasma membrane"/>
    <property type="evidence" value="ECO:0007669"/>
    <property type="project" value="TreeGrafter"/>
</dbReference>
<keyword evidence="3 5" id="KW-1133">Transmembrane helix</keyword>
<keyword evidence="4 5" id="KW-0472">Membrane</keyword>
<feature type="transmembrane region" description="Helical" evidence="5">
    <location>
        <begin position="96"/>
        <end position="122"/>
    </location>
</feature>
<protein>
    <submittedName>
        <fullName evidence="6">Major Facilitator Superfamily</fullName>
    </submittedName>
</protein>
<dbReference type="AlphaFoldDB" id="A0A3A2ZGC4"/>
<evidence type="ECO:0000256" key="5">
    <source>
        <dbReference type="SAM" id="Phobius"/>
    </source>
</evidence>
<dbReference type="Proteomes" id="UP000266188">
    <property type="component" value="Unassembled WGS sequence"/>
</dbReference>
<evidence type="ECO:0000256" key="2">
    <source>
        <dbReference type="ARBA" id="ARBA00022692"/>
    </source>
</evidence>
<dbReference type="PANTHER" id="PTHR23501:SF198">
    <property type="entry name" value="AZOLE RESISTANCE PROTEIN 1-RELATED"/>
    <property type="match status" value="1"/>
</dbReference>
<evidence type="ECO:0000313" key="6">
    <source>
        <dbReference type="EMBL" id="RJE21313.1"/>
    </source>
</evidence>
<evidence type="ECO:0000256" key="4">
    <source>
        <dbReference type="ARBA" id="ARBA00023136"/>
    </source>
</evidence>
<comment type="caution">
    <text evidence="6">The sequence shown here is derived from an EMBL/GenBank/DDBJ whole genome shotgun (WGS) entry which is preliminary data.</text>
</comment>
<dbReference type="Gene3D" id="1.20.1250.20">
    <property type="entry name" value="MFS general substrate transporter like domains"/>
    <property type="match status" value="1"/>
</dbReference>
<dbReference type="SUPFAM" id="SSF103473">
    <property type="entry name" value="MFS general substrate transporter"/>
    <property type="match status" value="1"/>
</dbReference>
<comment type="subcellular location">
    <subcellularLocation>
        <location evidence="1">Membrane</location>
        <topology evidence="1">Multi-pass membrane protein</topology>
    </subcellularLocation>
</comment>
<sequence>MRRLGVGEAAGQGDSSDLTLTNQEDIETSSAQENRDHIEYLSGLKFWLIIVTMTALIVLGGLDTNIVATAMPSITNDLHTVADVGWLYKLFSIKRIFLLAQAIFLMGPLLCSTAVNSAMFVVGRAVSGVDSQALLVAFSRFWSMSCLSTDARSTVACWA</sequence>
<dbReference type="EMBL" id="MVGC01000237">
    <property type="protein sequence ID" value="RJE21313.1"/>
    <property type="molecule type" value="Genomic_DNA"/>
</dbReference>
<organism evidence="6 7">
    <name type="scientific">Aspergillus sclerotialis</name>
    <dbReference type="NCBI Taxonomy" id="2070753"/>
    <lineage>
        <taxon>Eukaryota</taxon>
        <taxon>Fungi</taxon>
        <taxon>Dikarya</taxon>
        <taxon>Ascomycota</taxon>
        <taxon>Pezizomycotina</taxon>
        <taxon>Eurotiomycetes</taxon>
        <taxon>Eurotiomycetidae</taxon>
        <taxon>Eurotiales</taxon>
        <taxon>Aspergillaceae</taxon>
        <taxon>Aspergillus</taxon>
        <taxon>Aspergillus subgen. Polypaecilum</taxon>
    </lineage>
</organism>
<gene>
    <name evidence="6" type="ORF">PHISCL_06356</name>
</gene>
<dbReference type="OrthoDB" id="4510861at2759"/>
<accession>A0A3A2ZGC4</accession>
<proteinExistence type="predicted"/>
<dbReference type="InterPro" id="IPR036259">
    <property type="entry name" value="MFS_trans_sf"/>
</dbReference>